<dbReference type="Gene3D" id="3.30.70.270">
    <property type="match status" value="1"/>
</dbReference>
<reference evidence="3" key="1">
    <citation type="submission" date="2020-10" db="EMBL/GenBank/DDBJ databases">
        <title>Connecting structure to function with the recovery of over 1000 high-quality activated sludge metagenome-assembled genomes encoding full-length rRNA genes using long-read sequencing.</title>
        <authorList>
            <person name="Singleton C.M."/>
            <person name="Petriglieri F."/>
            <person name="Kristensen J.M."/>
            <person name="Kirkegaard R.H."/>
            <person name="Michaelsen T.Y."/>
            <person name="Andersen M.H."/>
            <person name="Karst S.M."/>
            <person name="Dueholm M.S."/>
            <person name="Nielsen P.H."/>
            <person name="Albertsen M."/>
        </authorList>
    </citation>
    <scope>NUCLEOTIDE SEQUENCE</scope>
    <source>
        <strain evidence="3">Hirt_18-Q3-R61-65_BATAC.395</strain>
    </source>
</reference>
<dbReference type="InterPro" id="IPR000014">
    <property type="entry name" value="PAS"/>
</dbReference>
<dbReference type="FunFam" id="3.30.70.270:FF:000001">
    <property type="entry name" value="Diguanylate cyclase domain protein"/>
    <property type="match status" value="1"/>
</dbReference>
<dbReference type="PROSITE" id="PS50887">
    <property type="entry name" value="GGDEF"/>
    <property type="match status" value="1"/>
</dbReference>
<feature type="domain" description="PAS" evidence="1">
    <location>
        <begin position="44"/>
        <end position="85"/>
    </location>
</feature>
<dbReference type="EMBL" id="JADJUC010000001">
    <property type="protein sequence ID" value="MBK8522660.1"/>
    <property type="molecule type" value="Genomic_DNA"/>
</dbReference>
<dbReference type="Pfam" id="PF13188">
    <property type="entry name" value="PAS_8"/>
    <property type="match status" value="1"/>
</dbReference>
<dbReference type="NCBIfam" id="TIGR00229">
    <property type="entry name" value="sensory_box"/>
    <property type="match status" value="2"/>
</dbReference>
<dbReference type="CDD" id="cd00130">
    <property type="entry name" value="PAS"/>
    <property type="match status" value="1"/>
</dbReference>
<name>A0A9D7PP63_9PROT</name>
<sequence length="453" mass="50321">MSGSFPQELMLLALLTVLVVGALAALVVRGRRQLEQVEQQAAVREQRYRSLFESSLAGIALFAADGKLLEWNVKLTTLLGAAEPDDEATAGLVRPVKWQNEAAGLAVLARRQTPGEQVETSFIAPDGIRRWVSLRYWPMNGSDTGPFWLLVHDVTRRQQTRTVLRLAQQAYASISEAIIITDVTTRIVEVNPAFERMTGYTRDEAIGMRSSLLRSPRHDAAFFAGMWRDLEKNGHWVGEIWNQCRDGAVIPCWMHIDTVKDPKSSNTSHYVGVFSDISERKTVEDRISFLAHHDPLTGLANRFSLDAVLPQSIALARRNGQRVALLFTDLDHFKTINDTLGHSAGDQVLIEVGRRLMQVVRESDFLARIGGDEFVILLNEVDGSDDALRVASQMIEALRPPILAGGIEVFVTPSIGISLFPEDGDEAATLLGHADHAMYRVKTEGRTGYRFHS</sequence>
<dbReference type="NCBIfam" id="TIGR00254">
    <property type="entry name" value="GGDEF"/>
    <property type="match status" value="1"/>
</dbReference>
<dbReference type="InterPro" id="IPR029787">
    <property type="entry name" value="Nucleotide_cyclase"/>
</dbReference>
<dbReference type="SUPFAM" id="SSF55785">
    <property type="entry name" value="PYP-like sensor domain (PAS domain)"/>
    <property type="match status" value="2"/>
</dbReference>
<evidence type="ECO:0000313" key="4">
    <source>
        <dbReference type="Proteomes" id="UP000886689"/>
    </source>
</evidence>
<evidence type="ECO:0000259" key="1">
    <source>
        <dbReference type="PROSITE" id="PS50112"/>
    </source>
</evidence>
<organism evidence="3 4">
    <name type="scientific">Candidatus Proximibacter danicus</name>
    <dbReference type="NCBI Taxonomy" id="2954365"/>
    <lineage>
        <taxon>Bacteria</taxon>
        <taxon>Pseudomonadati</taxon>
        <taxon>Pseudomonadota</taxon>
        <taxon>Betaproteobacteria</taxon>
        <taxon>Candidatus Proximibacter</taxon>
    </lineage>
</organism>
<proteinExistence type="predicted"/>
<evidence type="ECO:0000313" key="3">
    <source>
        <dbReference type="EMBL" id="MBK8522660.1"/>
    </source>
</evidence>
<dbReference type="GO" id="GO:0003824">
    <property type="term" value="F:catalytic activity"/>
    <property type="evidence" value="ECO:0007669"/>
    <property type="project" value="UniProtKB-ARBA"/>
</dbReference>
<dbReference type="SMART" id="SM00091">
    <property type="entry name" value="PAS"/>
    <property type="match status" value="2"/>
</dbReference>
<dbReference type="Pfam" id="PF00990">
    <property type="entry name" value="GGDEF"/>
    <property type="match status" value="1"/>
</dbReference>
<dbReference type="SUPFAM" id="SSF55073">
    <property type="entry name" value="Nucleotide cyclase"/>
    <property type="match status" value="1"/>
</dbReference>
<protein>
    <submittedName>
        <fullName evidence="3">Diguanylate cyclase</fullName>
    </submittedName>
</protein>
<accession>A0A9D7PP63</accession>
<comment type="caution">
    <text evidence="3">The sequence shown here is derived from an EMBL/GenBank/DDBJ whole genome shotgun (WGS) entry which is preliminary data.</text>
</comment>
<dbReference type="SMART" id="SM00267">
    <property type="entry name" value="GGDEF"/>
    <property type="match status" value="1"/>
</dbReference>
<dbReference type="CDD" id="cd01949">
    <property type="entry name" value="GGDEF"/>
    <property type="match status" value="1"/>
</dbReference>
<dbReference type="PANTHER" id="PTHR46663:SF3">
    <property type="entry name" value="SLL0267 PROTEIN"/>
    <property type="match status" value="1"/>
</dbReference>
<feature type="domain" description="PAS" evidence="1">
    <location>
        <begin position="156"/>
        <end position="207"/>
    </location>
</feature>
<gene>
    <name evidence="3" type="ORF">IPL58_00105</name>
</gene>
<dbReference type="InterPro" id="IPR043128">
    <property type="entry name" value="Rev_trsase/Diguanyl_cyclase"/>
</dbReference>
<evidence type="ECO:0000259" key="2">
    <source>
        <dbReference type="PROSITE" id="PS50887"/>
    </source>
</evidence>
<dbReference type="Proteomes" id="UP000886689">
    <property type="component" value="Unassembled WGS sequence"/>
</dbReference>
<dbReference type="InterPro" id="IPR001610">
    <property type="entry name" value="PAC"/>
</dbReference>
<dbReference type="InterPro" id="IPR035965">
    <property type="entry name" value="PAS-like_dom_sf"/>
</dbReference>
<dbReference type="Pfam" id="PF13426">
    <property type="entry name" value="PAS_9"/>
    <property type="match status" value="1"/>
</dbReference>
<dbReference type="AlphaFoldDB" id="A0A9D7PP63"/>
<feature type="domain" description="GGDEF" evidence="2">
    <location>
        <begin position="321"/>
        <end position="453"/>
    </location>
</feature>
<dbReference type="InterPro" id="IPR052163">
    <property type="entry name" value="DGC-Regulatory_Protein"/>
</dbReference>
<dbReference type="PROSITE" id="PS50112">
    <property type="entry name" value="PAS"/>
    <property type="match status" value="2"/>
</dbReference>
<dbReference type="InterPro" id="IPR000160">
    <property type="entry name" value="GGDEF_dom"/>
</dbReference>
<dbReference type="PANTHER" id="PTHR46663">
    <property type="entry name" value="DIGUANYLATE CYCLASE DGCT-RELATED"/>
    <property type="match status" value="1"/>
</dbReference>
<dbReference type="SMART" id="SM00086">
    <property type="entry name" value="PAC"/>
    <property type="match status" value="2"/>
</dbReference>
<dbReference type="Gene3D" id="3.30.450.20">
    <property type="entry name" value="PAS domain"/>
    <property type="match status" value="2"/>
</dbReference>